<dbReference type="RefSeq" id="WP_013626694.1">
    <property type="nucleotide sequence ID" value="NC_015174.1"/>
</dbReference>
<sequence>MRVRVSPWGGVVSLSLCAVVLLLTGCGGSDGPAKFHVEGTVSFEGEPVPAGEISFEPDRSQGNTGPGTIVPIINGRYDSSAEGGIIGGPMIARIVGYDGNAVEESDLGVSIFSQISVPVDLPQEDTTHDFELTADQQAQ</sequence>
<protein>
    <recommendedName>
        <fullName evidence="3">Lipoprotein</fullName>
    </recommendedName>
</protein>
<keyword evidence="2" id="KW-1185">Reference proteome</keyword>
<dbReference type="eggNOG" id="ENOG50347UH">
    <property type="taxonomic scope" value="Bacteria"/>
</dbReference>
<dbReference type="HOGENOM" id="CLU_113730_2_0_0"/>
<name>F0SQH5_RUBBR</name>
<dbReference type="PROSITE" id="PS51257">
    <property type="entry name" value="PROKAR_LIPOPROTEIN"/>
    <property type="match status" value="1"/>
</dbReference>
<gene>
    <name evidence="1" type="ordered locus">Plabr_0321</name>
</gene>
<dbReference type="Proteomes" id="UP000006860">
    <property type="component" value="Chromosome"/>
</dbReference>
<evidence type="ECO:0008006" key="3">
    <source>
        <dbReference type="Google" id="ProtNLM"/>
    </source>
</evidence>
<organism evidence="1 2">
    <name type="scientific">Rubinisphaera brasiliensis (strain ATCC 49424 / DSM 5305 / JCM 21570 / IAM 15109 / NBRC 103401 / IFAM 1448)</name>
    <name type="common">Planctomyces brasiliensis</name>
    <dbReference type="NCBI Taxonomy" id="756272"/>
    <lineage>
        <taxon>Bacteria</taxon>
        <taxon>Pseudomonadati</taxon>
        <taxon>Planctomycetota</taxon>
        <taxon>Planctomycetia</taxon>
        <taxon>Planctomycetales</taxon>
        <taxon>Planctomycetaceae</taxon>
        <taxon>Rubinisphaera</taxon>
    </lineage>
</organism>
<reference evidence="2" key="1">
    <citation type="submission" date="2011-02" db="EMBL/GenBank/DDBJ databases">
        <title>The complete genome of Planctomyces brasiliensis DSM 5305.</title>
        <authorList>
            <person name="Lucas S."/>
            <person name="Copeland A."/>
            <person name="Lapidus A."/>
            <person name="Bruce D."/>
            <person name="Goodwin L."/>
            <person name="Pitluck S."/>
            <person name="Kyrpides N."/>
            <person name="Mavromatis K."/>
            <person name="Pagani I."/>
            <person name="Ivanova N."/>
            <person name="Ovchinnikova G."/>
            <person name="Lu M."/>
            <person name="Detter J.C."/>
            <person name="Han C."/>
            <person name="Land M."/>
            <person name="Hauser L."/>
            <person name="Markowitz V."/>
            <person name="Cheng J.-F."/>
            <person name="Hugenholtz P."/>
            <person name="Woyke T."/>
            <person name="Wu D."/>
            <person name="Tindall B."/>
            <person name="Pomrenke H.G."/>
            <person name="Brambilla E."/>
            <person name="Klenk H.-P."/>
            <person name="Eisen J.A."/>
        </authorList>
    </citation>
    <scope>NUCLEOTIDE SEQUENCE [LARGE SCALE GENOMIC DNA]</scope>
    <source>
        <strain evidence="2">ATCC 49424 / DSM 5305 / JCM 21570 / NBRC 103401 / IFAM 1448</strain>
    </source>
</reference>
<evidence type="ECO:0000313" key="1">
    <source>
        <dbReference type="EMBL" id="ADY57950.1"/>
    </source>
</evidence>
<evidence type="ECO:0000313" key="2">
    <source>
        <dbReference type="Proteomes" id="UP000006860"/>
    </source>
</evidence>
<dbReference type="EMBL" id="CP002546">
    <property type="protein sequence ID" value="ADY57950.1"/>
    <property type="molecule type" value="Genomic_DNA"/>
</dbReference>
<dbReference type="AlphaFoldDB" id="F0SQH5"/>
<dbReference type="OrthoDB" id="289094at2"/>
<dbReference type="KEGG" id="pbs:Plabr_0321"/>
<accession>F0SQH5</accession>
<proteinExistence type="predicted"/>